<evidence type="ECO:0000256" key="9">
    <source>
        <dbReference type="ARBA" id="ARBA00023136"/>
    </source>
</evidence>
<dbReference type="GO" id="GO:0008955">
    <property type="term" value="F:peptidoglycan glycosyltransferase activity"/>
    <property type="evidence" value="ECO:0007669"/>
    <property type="project" value="UniProtKB-UniRule"/>
</dbReference>
<keyword evidence="6 11" id="KW-0133">Cell shape</keyword>
<dbReference type="Proteomes" id="UP000593892">
    <property type="component" value="Chromosome"/>
</dbReference>
<comment type="similarity">
    <text evidence="11">Belongs to the glycosyltransferase 51 family.</text>
</comment>
<dbReference type="PANTHER" id="PTHR30400">
    <property type="entry name" value="MONOFUNCTIONAL BIOSYNTHETIC PEPTIDOGLYCAN TRANSGLYCOSYLASE"/>
    <property type="match status" value="1"/>
</dbReference>
<gene>
    <name evidence="11 13" type="primary">mtgA</name>
    <name evidence="13" type="ORF">IRI77_02370</name>
</gene>
<comment type="subcellular location">
    <subcellularLocation>
        <location evidence="11">Cell membrane</location>
        <topology evidence="11">Single-pass membrane protein</topology>
    </subcellularLocation>
</comment>
<comment type="catalytic activity">
    <reaction evidence="11">
        <text>[GlcNAc-(1-&gt;4)-Mur2Ac(oyl-L-Ala-gamma-D-Glu-L-Lys-D-Ala-D-Ala)](n)-di-trans,octa-cis-undecaprenyl diphosphate + beta-D-GlcNAc-(1-&gt;4)-Mur2Ac(oyl-L-Ala-gamma-D-Glu-L-Lys-D-Ala-D-Ala)-di-trans,octa-cis-undecaprenyl diphosphate = [GlcNAc-(1-&gt;4)-Mur2Ac(oyl-L-Ala-gamma-D-Glu-L-Lys-D-Ala-D-Ala)](n+1)-di-trans,octa-cis-undecaprenyl diphosphate + di-trans,octa-cis-undecaprenyl diphosphate + H(+)</text>
        <dbReference type="Rhea" id="RHEA:23708"/>
        <dbReference type="Rhea" id="RHEA-COMP:9602"/>
        <dbReference type="Rhea" id="RHEA-COMP:9603"/>
        <dbReference type="ChEBI" id="CHEBI:15378"/>
        <dbReference type="ChEBI" id="CHEBI:58405"/>
        <dbReference type="ChEBI" id="CHEBI:60033"/>
        <dbReference type="ChEBI" id="CHEBI:78435"/>
        <dbReference type="EC" id="2.4.99.28"/>
    </reaction>
</comment>
<keyword evidence="2" id="KW-0997">Cell inner membrane</keyword>
<keyword evidence="7 11" id="KW-0573">Peptidoglycan synthesis</keyword>
<evidence type="ECO:0000256" key="6">
    <source>
        <dbReference type="ARBA" id="ARBA00022960"/>
    </source>
</evidence>
<accession>A0A7S7NY13</accession>
<evidence type="ECO:0000256" key="7">
    <source>
        <dbReference type="ARBA" id="ARBA00022984"/>
    </source>
</evidence>
<dbReference type="GO" id="GO:0009252">
    <property type="term" value="P:peptidoglycan biosynthetic process"/>
    <property type="evidence" value="ECO:0007669"/>
    <property type="project" value="UniProtKB-UniRule"/>
</dbReference>
<dbReference type="HAMAP" id="MF_00766">
    <property type="entry name" value="PGT_MtgA"/>
    <property type="match status" value="1"/>
</dbReference>
<dbReference type="GO" id="GO:0008360">
    <property type="term" value="P:regulation of cell shape"/>
    <property type="evidence" value="ECO:0007669"/>
    <property type="project" value="UniProtKB-KW"/>
</dbReference>
<keyword evidence="10 11" id="KW-0961">Cell wall biogenesis/degradation</keyword>
<keyword evidence="14" id="KW-1185">Reference proteome</keyword>
<dbReference type="GO" id="GO:0009274">
    <property type="term" value="C:peptidoglycan-based cell wall"/>
    <property type="evidence" value="ECO:0007669"/>
    <property type="project" value="InterPro"/>
</dbReference>
<dbReference type="GO" id="GO:0016763">
    <property type="term" value="F:pentosyltransferase activity"/>
    <property type="evidence" value="ECO:0007669"/>
    <property type="project" value="InterPro"/>
</dbReference>
<dbReference type="GO" id="GO:0071555">
    <property type="term" value="P:cell wall organization"/>
    <property type="evidence" value="ECO:0007669"/>
    <property type="project" value="UniProtKB-KW"/>
</dbReference>
<evidence type="ECO:0000313" key="14">
    <source>
        <dbReference type="Proteomes" id="UP000593892"/>
    </source>
</evidence>
<dbReference type="GO" id="GO:0005886">
    <property type="term" value="C:plasma membrane"/>
    <property type="evidence" value="ECO:0007669"/>
    <property type="project" value="UniProtKB-SubCell"/>
</dbReference>
<keyword evidence="4 11" id="KW-0808">Transferase</keyword>
<dbReference type="Gene3D" id="1.10.3810.10">
    <property type="entry name" value="Biosynthetic peptidoglycan transglycosylase-like"/>
    <property type="match status" value="1"/>
</dbReference>
<evidence type="ECO:0000256" key="5">
    <source>
        <dbReference type="ARBA" id="ARBA00022692"/>
    </source>
</evidence>
<comment type="function">
    <text evidence="11">Peptidoglycan polymerase that catalyzes glycan chain elongation from lipid-linked precursors.</text>
</comment>
<dbReference type="InterPro" id="IPR001264">
    <property type="entry name" value="Glyco_trans_51"/>
</dbReference>
<keyword evidence="1 11" id="KW-1003">Cell membrane</keyword>
<organism evidence="13 14">
    <name type="scientific">Paludibaculum fermentans</name>
    <dbReference type="NCBI Taxonomy" id="1473598"/>
    <lineage>
        <taxon>Bacteria</taxon>
        <taxon>Pseudomonadati</taxon>
        <taxon>Acidobacteriota</taxon>
        <taxon>Terriglobia</taxon>
        <taxon>Bryobacterales</taxon>
        <taxon>Bryobacteraceae</taxon>
        <taxon>Paludibaculum</taxon>
    </lineage>
</organism>
<feature type="transmembrane region" description="Helical" evidence="11">
    <location>
        <begin position="6"/>
        <end position="25"/>
    </location>
</feature>
<feature type="domain" description="Glycosyl transferase family 51" evidence="12">
    <location>
        <begin position="47"/>
        <end position="207"/>
    </location>
</feature>
<proteinExistence type="inferred from homology"/>
<dbReference type="EMBL" id="CP063849">
    <property type="protein sequence ID" value="QOY91891.1"/>
    <property type="molecule type" value="Genomic_DNA"/>
</dbReference>
<keyword evidence="8 11" id="KW-1133">Transmembrane helix</keyword>
<evidence type="ECO:0000256" key="1">
    <source>
        <dbReference type="ARBA" id="ARBA00022475"/>
    </source>
</evidence>
<name>A0A7S7NY13_PALFE</name>
<dbReference type="NCBIfam" id="TIGR02070">
    <property type="entry name" value="mono_pep_trsgly"/>
    <property type="match status" value="1"/>
</dbReference>
<dbReference type="KEGG" id="pfer:IRI77_02370"/>
<evidence type="ECO:0000313" key="13">
    <source>
        <dbReference type="EMBL" id="QOY91891.1"/>
    </source>
</evidence>
<evidence type="ECO:0000256" key="4">
    <source>
        <dbReference type="ARBA" id="ARBA00022679"/>
    </source>
</evidence>
<reference evidence="13 14" key="1">
    <citation type="submission" date="2020-10" db="EMBL/GenBank/DDBJ databases">
        <title>Complete genome sequence of Paludibaculum fermentans P105T, a facultatively anaerobic acidobacterium capable of dissimilatory Fe(III) reduction.</title>
        <authorList>
            <person name="Dedysh S.N."/>
            <person name="Beletsky A.V."/>
            <person name="Kulichevskaya I.S."/>
            <person name="Mardanov A.V."/>
            <person name="Ravin N.V."/>
        </authorList>
    </citation>
    <scope>NUCLEOTIDE SEQUENCE [LARGE SCALE GENOMIC DNA]</scope>
    <source>
        <strain evidence="13 14">P105</strain>
    </source>
</reference>
<dbReference type="Pfam" id="PF00912">
    <property type="entry name" value="Transgly"/>
    <property type="match status" value="1"/>
</dbReference>
<evidence type="ECO:0000256" key="3">
    <source>
        <dbReference type="ARBA" id="ARBA00022676"/>
    </source>
</evidence>
<dbReference type="InterPro" id="IPR036950">
    <property type="entry name" value="PBP_transglycosylase"/>
</dbReference>
<dbReference type="UniPathway" id="UPA00219"/>
<sequence length="214" mass="24444">MVWFLYLVLGFYAFIVLALAGLRFIDPPSTGVQTQRRVQSWFRKGKYQKRYTFVPLARISPNFQWAVIAAEDGRFYQHHGFDWDQIKDAVEDGMEDRRIRGASTISQQLVKNLFFTTTASAIRKGLEFTITPLAELILGKKRILELYLNVCEWGPGVFGAEAAAQYHYHTNAAKITRDQGARLAAILPSPLRRTPARMDRYSAIILTRMGQLGR</sequence>
<evidence type="ECO:0000259" key="12">
    <source>
        <dbReference type="Pfam" id="PF00912"/>
    </source>
</evidence>
<dbReference type="SUPFAM" id="SSF53955">
    <property type="entry name" value="Lysozyme-like"/>
    <property type="match status" value="1"/>
</dbReference>
<dbReference type="InterPro" id="IPR011812">
    <property type="entry name" value="Pep_trsgly"/>
</dbReference>
<comment type="pathway">
    <text evidence="11">Cell wall biogenesis; peptidoglycan biosynthesis.</text>
</comment>
<evidence type="ECO:0000256" key="11">
    <source>
        <dbReference type="HAMAP-Rule" id="MF_00766"/>
    </source>
</evidence>
<dbReference type="EC" id="2.4.99.28" evidence="11"/>
<keyword evidence="3 11" id="KW-0328">Glycosyltransferase</keyword>
<dbReference type="InterPro" id="IPR023346">
    <property type="entry name" value="Lysozyme-like_dom_sf"/>
</dbReference>
<evidence type="ECO:0000256" key="10">
    <source>
        <dbReference type="ARBA" id="ARBA00023316"/>
    </source>
</evidence>
<protein>
    <recommendedName>
        <fullName evidence="11">Biosynthetic peptidoglycan transglycosylase</fullName>
        <ecNumber evidence="11">2.4.99.28</ecNumber>
    </recommendedName>
    <alternativeName>
        <fullName evidence="11">Glycan polymerase</fullName>
    </alternativeName>
    <alternativeName>
        <fullName evidence="11">Peptidoglycan glycosyltransferase MtgA</fullName>
        <shortName evidence="11">PGT</shortName>
    </alternativeName>
</protein>
<evidence type="ECO:0000256" key="8">
    <source>
        <dbReference type="ARBA" id="ARBA00022989"/>
    </source>
</evidence>
<evidence type="ECO:0000256" key="2">
    <source>
        <dbReference type="ARBA" id="ARBA00022519"/>
    </source>
</evidence>
<dbReference type="AlphaFoldDB" id="A0A7S7NY13"/>
<dbReference type="PANTHER" id="PTHR30400:SF0">
    <property type="entry name" value="BIOSYNTHETIC PEPTIDOGLYCAN TRANSGLYCOSYLASE"/>
    <property type="match status" value="1"/>
</dbReference>
<keyword evidence="5 11" id="KW-0812">Transmembrane</keyword>
<keyword evidence="9 11" id="KW-0472">Membrane</keyword>